<dbReference type="Proteomes" id="UP000245202">
    <property type="component" value="Unassembled WGS sequence"/>
</dbReference>
<name>A0A2R5EJ70_9BACL</name>
<comment type="caution">
    <text evidence="2">The sequence shown here is derived from an EMBL/GenBank/DDBJ whole genome shotgun (WGS) entry which is preliminary data.</text>
</comment>
<keyword evidence="2" id="KW-0413">Isomerase</keyword>
<evidence type="ECO:0000313" key="3">
    <source>
        <dbReference type="Proteomes" id="UP000245202"/>
    </source>
</evidence>
<dbReference type="SUPFAM" id="SSF51658">
    <property type="entry name" value="Xylose isomerase-like"/>
    <property type="match status" value="1"/>
</dbReference>
<dbReference type="InterPro" id="IPR050312">
    <property type="entry name" value="IolE/XylAMocC-like"/>
</dbReference>
<evidence type="ECO:0000313" key="2">
    <source>
        <dbReference type="EMBL" id="GBG05669.1"/>
    </source>
</evidence>
<dbReference type="PANTHER" id="PTHR12110">
    <property type="entry name" value="HYDROXYPYRUVATE ISOMERASE"/>
    <property type="match status" value="1"/>
</dbReference>
<protein>
    <submittedName>
        <fullName evidence="2">Sugar phosphate isomerase</fullName>
    </submittedName>
</protein>
<reference evidence="2 3" key="1">
    <citation type="submission" date="2017-08" db="EMBL/GenBank/DDBJ databases">
        <title>Substantial Increase in Enzyme Production by Combined Drug-Resistance Mutations in Paenibacillus agaridevorans.</title>
        <authorList>
            <person name="Tanaka Y."/>
            <person name="Funane K."/>
            <person name="Hosaka T."/>
            <person name="Shiwa Y."/>
            <person name="Fujita N."/>
            <person name="Miyazaki T."/>
            <person name="Yoshikawa H."/>
            <person name="Murakami K."/>
            <person name="Kasahara K."/>
            <person name="Inaoka T."/>
            <person name="Hiraga Y."/>
            <person name="Ochi K."/>
        </authorList>
    </citation>
    <scope>NUCLEOTIDE SEQUENCE [LARGE SCALE GENOMIC DNA]</scope>
    <source>
        <strain evidence="2 3">T-3040</strain>
    </source>
</reference>
<dbReference type="PANTHER" id="PTHR12110:SF21">
    <property type="entry name" value="XYLOSE ISOMERASE-LIKE TIM BARREL DOMAIN-CONTAINING PROTEIN"/>
    <property type="match status" value="1"/>
</dbReference>
<sequence>MIGKHAGLRIGTMVGGGDAARVIPQIAVHGFESFNLTFWQTTGTLDLKETAKQVSEAIGEKDIVISALSVFGNPLTGEGNNADTLASWERLIDHAHLFGADIVSGFTGRLTDQSIDESIPRFAEVFGELARRAEDRGVRLAFENCDMGGTWETGDWNIAHNPIAWEKMFNAVPHDNVGLEWEPCHQMVSLIDPVPQLRKWAEKVFHVHGKDATIAWDVVREYGIHGPNPFVWHRTPGFGDTNWSDVITILRQSGYQGTIDIEGWHDPVYKGELEMTGQVRGLNYLKSCRGGDFVANPL</sequence>
<dbReference type="AlphaFoldDB" id="A0A2R5EJ70"/>
<dbReference type="EMBL" id="BDQX01000013">
    <property type="protein sequence ID" value="GBG05669.1"/>
    <property type="molecule type" value="Genomic_DNA"/>
</dbReference>
<gene>
    <name evidence="2" type="ORF">PAT3040_00153</name>
</gene>
<dbReference type="Pfam" id="PF01261">
    <property type="entry name" value="AP_endonuc_2"/>
    <property type="match status" value="1"/>
</dbReference>
<accession>A0A2R5EJ70</accession>
<feature type="domain" description="Xylose isomerase-like TIM barrel" evidence="1">
    <location>
        <begin position="26"/>
        <end position="284"/>
    </location>
</feature>
<keyword evidence="3" id="KW-1185">Reference proteome</keyword>
<organism evidence="2 3">
    <name type="scientific">Paenibacillus agaridevorans</name>
    <dbReference type="NCBI Taxonomy" id="171404"/>
    <lineage>
        <taxon>Bacteria</taxon>
        <taxon>Bacillati</taxon>
        <taxon>Bacillota</taxon>
        <taxon>Bacilli</taxon>
        <taxon>Bacillales</taxon>
        <taxon>Paenibacillaceae</taxon>
        <taxon>Paenibacillus</taxon>
    </lineage>
</organism>
<evidence type="ECO:0000259" key="1">
    <source>
        <dbReference type="Pfam" id="PF01261"/>
    </source>
</evidence>
<proteinExistence type="predicted"/>
<dbReference type="RefSeq" id="WP_108991130.1">
    <property type="nucleotide sequence ID" value="NZ_BDQX01000013.1"/>
</dbReference>
<dbReference type="Gene3D" id="3.20.20.150">
    <property type="entry name" value="Divalent-metal-dependent TIM barrel enzymes"/>
    <property type="match status" value="1"/>
</dbReference>
<dbReference type="GO" id="GO:0016853">
    <property type="term" value="F:isomerase activity"/>
    <property type="evidence" value="ECO:0007669"/>
    <property type="project" value="UniProtKB-KW"/>
</dbReference>
<dbReference type="InterPro" id="IPR036237">
    <property type="entry name" value="Xyl_isomerase-like_sf"/>
</dbReference>
<dbReference type="InterPro" id="IPR013022">
    <property type="entry name" value="Xyl_isomerase-like_TIM-brl"/>
</dbReference>